<dbReference type="AlphaFoldDB" id="A0A5P1FJF1"/>
<evidence type="ECO:0000313" key="2">
    <source>
        <dbReference type="Proteomes" id="UP000243459"/>
    </source>
</evidence>
<evidence type="ECO:0000313" key="1">
    <source>
        <dbReference type="EMBL" id="ONK76710.1"/>
    </source>
</evidence>
<keyword evidence="2" id="KW-1185">Reference proteome</keyword>
<name>A0A5P1FJF1_ASPOF</name>
<gene>
    <name evidence="1" type="ORF">A4U43_C03F31320</name>
</gene>
<proteinExistence type="predicted"/>
<accession>A0A5P1FJF1</accession>
<reference evidence="2" key="1">
    <citation type="journal article" date="2017" name="Nat. Commun.">
        <title>The asparagus genome sheds light on the origin and evolution of a young Y chromosome.</title>
        <authorList>
            <person name="Harkess A."/>
            <person name="Zhou J."/>
            <person name="Xu C."/>
            <person name="Bowers J.E."/>
            <person name="Van der Hulst R."/>
            <person name="Ayyampalayam S."/>
            <person name="Mercati F."/>
            <person name="Riccardi P."/>
            <person name="McKain M.R."/>
            <person name="Kakrana A."/>
            <person name="Tang H."/>
            <person name="Ray J."/>
            <person name="Groenendijk J."/>
            <person name="Arikit S."/>
            <person name="Mathioni S.M."/>
            <person name="Nakano M."/>
            <person name="Shan H."/>
            <person name="Telgmann-Rauber A."/>
            <person name="Kanno A."/>
            <person name="Yue Z."/>
            <person name="Chen H."/>
            <person name="Li W."/>
            <person name="Chen Y."/>
            <person name="Xu X."/>
            <person name="Zhang Y."/>
            <person name="Luo S."/>
            <person name="Chen H."/>
            <person name="Gao J."/>
            <person name="Mao Z."/>
            <person name="Pires J.C."/>
            <person name="Luo M."/>
            <person name="Kudrna D."/>
            <person name="Wing R.A."/>
            <person name="Meyers B.C."/>
            <person name="Yi K."/>
            <person name="Kong H."/>
            <person name="Lavrijsen P."/>
            <person name="Sunseri F."/>
            <person name="Falavigna A."/>
            <person name="Ye Y."/>
            <person name="Leebens-Mack J.H."/>
            <person name="Chen G."/>
        </authorList>
    </citation>
    <scope>NUCLEOTIDE SEQUENCE [LARGE SCALE GENOMIC DNA]</scope>
    <source>
        <strain evidence="2">cv. DH0086</strain>
    </source>
</reference>
<dbReference type="Proteomes" id="UP000243459">
    <property type="component" value="Chromosome 3"/>
</dbReference>
<sequence length="158" mass="17780">MDNFIILKKKKRGWVITCVGEKGGGIVFDGVEKGGGRVFDGGGKAPFVCVERGIWSWDGRVLDGGGKSPASMCVGRGGVFDGPGTGWSRARRGRGRRVCWRGREERGRRVWAFGVWGLRRGLRRSWDGRVTSEKREREDRLLEKRGRREPGGYIYHIE</sequence>
<dbReference type="EMBL" id="CM007383">
    <property type="protein sequence ID" value="ONK76710.1"/>
    <property type="molecule type" value="Genomic_DNA"/>
</dbReference>
<dbReference type="Gramene" id="ONK76710">
    <property type="protein sequence ID" value="ONK76710"/>
    <property type="gene ID" value="A4U43_C03F31320"/>
</dbReference>
<organism evidence="1 2">
    <name type="scientific">Asparagus officinalis</name>
    <name type="common">Garden asparagus</name>
    <dbReference type="NCBI Taxonomy" id="4686"/>
    <lineage>
        <taxon>Eukaryota</taxon>
        <taxon>Viridiplantae</taxon>
        <taxon>Streptophyta</taxon>
        <taxon>Embryophyta</taxon>
        <taxon>Tracheophyta</taxon>
        <taxon>Spermatophyta</taxon>
        <taxon>Magnoliopsida</taxon>
        <taxon>Liliopsida</taxon>
        <taxon>Asparagales</taxon>
        <taxon>Asparagaceae</taxon>
        <taxon>Asparagoideae</taxon>
        <taxon>Asparagus</taxon>
    </lineage>
</organism>
<protein>
    <submittedName>
        <fullName evidence="1">Uncharacterized protein</fullName>
    </submittedName>
</protein>